<dbReference type="Proteomes" id="UP000887565">
    <property type="component" value="Unplaced"/>
</dbReference>
<organism evidence="2 3">
    <name type="scientific">Romanomermis culicivorax</name>
    <name type="common">Nematode worm</name>
    <dbReference type="NCBI Taxonomy" id="13658"/>
    <lineage>
        <taxon>Eukaryota</taxon>
        <taxon>Metazoa</taxon>
        <taxon>Ecdysozoa</taxon>
        <taxon>Nematoda</taxon>
        <taxon>Enoplea</taxon>
        <taxon>Dorylaimia</taxon>
        <taxon>Mermithida</taxon>
        <taxon>Mermithoidea</taxon>
        <taxon>Mermithidae</taxon>
        <taxon>Romanomermis</taxon>
    </lineage>
</organism>
<keyword evidence="2" id="KW-1185">Reference proteome</keyword>
<proteinExistence type="predicted"/>
<evidence type="ECO:0000313" key="2">
    <source>
        <dbReference type="Proteomes" id="UP000887565"/>
    </source>
</evidence>
<dbReference type="AlphaFoldDB" id="A0A915IQA4"/>
<name>A0A915IQA4_ROMCU</name>
<sequence>MRCRTKTGLLCATGLVVGIRLPPDLAEESTATGIESVVFVSVVHILPQLPMIDHDLFTIWLVEERSIDGQWIGLLLGLLAIGQ</sequence>
<accession>A0A915IQA4</accession>
<protein>
    <submittedName>
        <fullName evidence="3">Uncharacterized protein</fullName>
    </submittedName>
</protein>
<reference evidence="3" key="1">
    <citation type="submission" date="2022-11" db="UniProtKB">
        <authorList>
            <consortium name="WormBaseParasite"/>
        </authorList>
    </citation>
    <scope>IDENTIFICATION</scope>
</reference>
<evidence type="ECO:0000313" key="3">
    <source>
        <dbReference type="WBParaSite" id="nRc.2.0.1.t15599-RA"/>
    </source>
</evidence>
<keyword evidence="1" id="KW-0732">Signal</keyword>
<evidence type="ECO:0000256" key="1">
    <source>
        <dbReference type="SAM" id="SignalP"/>
    </source>
</evidence>
<feature type="signal peptide" evidence="1">
    <location>
        <begin position="1"/>
        <end position="26"/>
    </location>
</feature>
<feature type="chain" id="PRO_5036964259" evidence="1">
    <location>
        <begin position="27"/>
        <end position="83"/>
    </location>
</feature>
<dbReference type="WBParaSite" id="nRc.2.0.1.t15599-RA">
    <property type="protein sequence ID" value="nRc.2.0.1.t15599-RA"/>
    <property type="gene ID" value="nRc.2.0.1.g15599"/>
</dbReference>